<dbReference type="PANTHER" id="PTHR32432">
    <property type="entry name" value="CELL DIVISION PROTEIN FTSA-RELATED"/>
    <property type="match status" value="1"/>
</dbReference>
<dbReference type="Proteomes" id="UP000280881">
    <property type="component" value="Unassembled WGS sequence"/>
</dbReference>
<dbReference type="InterPro" id="IPR050696">
    <property type="entry name" value="FtsA/MreB"/>
</dbReference>
<dbReference type="InterPro" id="IPR043129">
    <property type="entry name" value="ATPase_NBD"/>
</dbReference>
<reference evidence="2 3" key="1">
    <citation type="submission" date="2018-10" db="EMBL/GenBank/DDBJ databases">
        <title>Genomic Encyclopedia of Type Strains, Phase IV (KMG-IV): sequencing the most valuable type-strain genomes for metagenomic binning, comparative biology and taxonomic classification.</title>
        <authorList>
            <person name="Goeker M."/>
        </authorList>
    </citation>
    <scope>NUCLEOTIDE SEQUENCE [LARGE SCALE GENOMIC DNA]</scope>
    <source>
        <strain evidence="2 3">DSM 15521</strain>
    </source>
</reference>
<accession>A0A420W974</accession>
<keyword evidence="2" id="KW-0131">Cell cycle</keyword>
<keyword evidence="2" id="KW-0132">Cell division</keyword>
<dbReference type="Pfam" id="PF14450">
    <property type="entry name" value="FtsA"/>
    <property type="match status" value="1"/>
</dbReference>
<name>A0A420W974_9BACT</name>
<sequence>MVTEKKILTIDLGTSSIRTALTLVKGDKKHTTIATTPSRGIKNGSIINVPSAKDSLRSALNKLKLESTSAVPLEAYVIVPGGCTLGYEVEAKISFPGIKTINYNDVNMVKNKIKEEIRRKKGLTLKNIYEIIHILPQEFIVDNVDGIQNPIGHSGRELSMRAFVILASKAYLKTLDQLLKEVGLKLRGVVLQTLASYYAVKDDKTYFNNNLFIYLGAGNTEVLYLREDAPVFFKHEPFGAEDIIDFIIQQLKVSRNEAERLFNEYGSAYAFSVNPEEVININYGTKTLRVQRILIPALIHLQLKKLAKDIKKALENEDPSFLTHLNRVYVTGGFAKLKDMPVLLEKLFKAPIVVVSPEGELKDPSLSPIEGVVNYVLSLNKRERLTDIKEDLTKDYGKEGLFSTIWRFLTQYI</sequence>
<evidence type="ECO:0000313" key="3">
    <source>
        <dbReference type="Proteomes" id="UP000280881"/>
    </source>
</evidence>
<evidence type="ECO:0000313" key="2">
    <source>
        <dbReference type="EMBL" id="RKQ63815.1"/>
    </source>
</evidence>
<dbReference type="Pfam" id="PF02491">
    <property type="entry name" value="SHS2_FTSA"/>
    <property type="match status" value="1"/>
</dbReference>
<gene>
    <name evidence="2" type="ORF">C7457_0699</name>
</gene>
<dbReference type="InterPro" id="IPR003494">
    <property type="entry name" value="SHS2_FtsA"/>
</dbReference>
<proteinExistence type="predicted"/>
<comment type="caution">
    <text evidence="2">The sequence shown here is derived from an EMBL/GenBank/DDBJ whole genome shotgun (WGS) entry which is preliminary data.</text>
</comment>
<protein>
    <submittedName>
        <fullName evidence="2">Cell division protein FtsA</fullName>
    </submittedName>
</protein>
<dbReference type="RefSeq" id="WP_121170052.1">
    <property type="nucleotide sequence ID" value="NZ_RBIE01000001.1"/>
</dbReference>
<dbReference type="AlphaFoldDB" id="A0A420W974"/>
<keyword evidence="3" id="KW-1185">Reference proteome</keyword>
<evidence type="ECO:0000259" key="1">
    <source>
        <dbReference type="SMART" id="SM00842"/>
    </source>
</evidence>
<dbReference type="GO" id="GO:0051301">
    <property type="term" value="P:cell division"/>
    <property type="evidence" value="ECO:0007669"/>
    <property type="project" value="UniProtKB-KW"/>
</dbReference>
<dbReference type="SMART" id="SM00842">
    <property type="entry name" value="FtsA"/>
    <property type="match status" value="1"/>
</dbReference>
<dbReference type="Gene3D" id="3.30.420.40">
    <property type="match status" value="1"/>
</dbReference>
<dbReference type="EMBL" id="RBIE01000001">
    <property type="protein sequence ID" value="RKQ63815.1"/>
    <property type="molecule type" value="Genomic_DNA"/>
</dbReference>
<feature type="domain" description="SHS2" evidence="1">
    <location>
        <begin position="7"/>
        <end position="200"/>
    </location>
</feature>
<dbReference type="SUPFAM" id="SSF53067">
    <property type="entry name" value="Actin-like ATPase domain"/>
    <property type="match status" value="2"/>
</dbReference>
<organism evidence="2 3">
    <name type="scientific">Thermovibrio guaymasensis</name>
    <dbReference type="NCBI Taxonomy" id="240167"/>
    <lineage>
        <taxon>Bacteria</taxon>
        <taxon>Pseudomonadati</taxon>
        <taxon>Aquificota</taxon>
        <taxon>Aquificia</taxon>
        <taxon>Desulfurobacteriales</taxon>
        <taxon>Desulfurobacteriaceae</taxon>
        <taxon>Thermovibrio</taxon>
    </lineage>
</organism>
<dbReference type="OrthoDB" id="9768127at2"/>
<dbReference type="Gene3D" id="3.30.1490.110">
    <property type="match status" value="1"/>
</dbReference>